<dbReference type="InterPro" id="IPR036467">
    <property type="entry name" value="LS/RS_sf"/>
</dbReference>
<sequence>MKAVTNLRTRMRLAENNNHNNNNNNNNNNNDMSPAHPPTASAAALRRRACTSTTPGTSGSAECGVEASAFLSPPLTGSQLMRRAWTVGPRKLRGLHPSPLIVYVRECPVLVSQAMDKLYATLVSAYNIDSKDIRVADVPTVFDLPSAVRRMGKDKQLVIVVALLTRDKPWFDEPQIARVRDFLLSWSQTCGVPLIDGMLIDDDSVALARRIAAPVWNIVPSDDIGALEPASTDDFGFEPVEGSQSREDPRPTTGNGQVYGQYLAHRAVEMFYIEHRGW</sequence>
<evidence type="ECO:0000313" key="2">
    <source>
        <dbReference type="EMBL" id="KAJ2751510.1"/>
    </source>
</evidence>
<comment type="caution">
    <text evidence="2">The sequence shown here is derived from an EMBL/GenBank/DDBJ whole genome shotgun (WGS) entry which is preliminary data.</text>
</comment>
<feature type="compositionally biased region" description="Low complexity" evidence="1">
    <location>
        <begin position="16"/>
        <end position="42"/>
    </location>
</feature>
<protein>
    <submittedName>
        <fullName evidence="2">Uncharacterized protein</fullName>
    </submittedName>
</protein>
<dbReference type="Gene3D" id="3.40.50.960">
    <property type="entry name" value="Lumazine/riboflavin synthase"/>
    <property type="match status" value="1"/>
</dbReference>
<accession>A0A9W8L9E4</accession>
<evidence type="ECO:0000313" key="3">
    <source>
        <dbReference type="Proteomes" id="UP001140011"/>
    </source>
</evidence>
<reference evidence="2" key="1">
    <citation type="submission" date="2022-07" db="EMBL/GenBank/DDBJ databases">
        <title>Phylogenomic reconstructions and comparative analyses of Kickxellomycotina fungi.</title>
        <authorList>
            <person name="Reynolds N.K."/>
            <person name="Stajich J.E."/>
            <person name="Barry K."/>
            <person name="Grigoriev I.V."/>
            <person name="Crous P."/>
            <person name="Smith M.E."/>
        </authorList>
    </citation>
    <scope>NUCLEOTIDE SEQUENCE</scope>
    <source>
        <strain evidence="2">BCRC 34297</strain>
    </source>
</reference>
<dbReference type="EMBL" id="JANBUH010000391">
    <property type="protein sequence ID" value="KAJ2751510.1"/>
    <property type="molecule type" value="Genomic_DNA"/>
</dbReference>
<dbReference type="GO" id="GO:0009349">
    <property type="term" value="C:riboflavin synthase complex"/>
    <property type="evidence" value="ECO:0007669"/>
    <property type="project" value="InterPro"/>
</dbReference>
<organism evidence="2 3">
    <name type="scientific">Coemansia pectinata</name>
    <dbReference type="NCBI Taxonomy" id="1052879"/>
    <lineage>
        <taxon>Eukaryota</taxon>
        <taxon>Fungi</taxon>
        <taxon>Fungi incertae sedis</taxon>
        <taxon>Zoopagomycota</taxon>
        <taxon>Kickxellomycotina</taxon>
        <taxon>Kickxellomycetes</taxon>
        <taxon>Kickxellales</taxon>
        <taxon>Kickxellaceae</taxon>
        <taxon>Coemansia</taxon>
    </lineage>
</organism>
<dbReference type="GO" id="GO:0009231">
    <property type="term" value="P:riboflavin biosynthetic process"/>
    <property type="evidence" value="ECO:0007669"/>
    <property type="project" value="InterPro"/>
</dbReference>
<dbReference type="Proteomes" id="UP001140011">
    <property type="component" value="Unassembled WGS sequence"/>
</dbReference>
<evidence type="ECO:0000256" key="1">
    <source>
        <dbReference type="SAM" id="MobiDB-lite"/>
    </source>
</evidence>
<name>A0A9W8L9E4_9FUNG</name>
<proteinExistence type="predicted"/>
<keyword evidence="3" id="KW-1185">Reference proteome</keyword>
<dbReference type="OrthoDB" id="5532683at2759"/>
<dbReference type="AlphaFoldDB" id="A0A9W8L9E4"/>
<dbReference type="SUPFAM" id="SSF52121">
    <property type="entry name" value="Lumazine synthase"/>
    <property type="match status" value="1"/>
</dbReference>
<gene>
    <name evidence="2" type="ORF">GGI19_004435</name>
</gene>
<feature type="region of interest" description="Disordered" evidence="1">
    <location>
        <begin position="235"/>
        <end position="256"/>
    </location>
</feature>
<feature type="region of interest" description="Disordered" evidence="1">
    <location>
        <begin position="15"/>
        <end position="42"/>
    </location>
</feature>